<feature type="transmembrane region" description="Helical" evidence="6">
    <location>
        <begin position="761"/>
        <end position="779"/>
    </location>
</feature>
<feature type="transmembrane region" description="Helical" evidence="6">
    <location>
        <begin position="249"/>
        <end position="268"/>
    </location>
</feature>
<organism evidence="8 9">
    <name type="scientific">Tetrapisispora phaffii (strain ATCC 24235 / CBS 4417 / NBRC 1672 / NRRL Y-8282 / UCD 70-5)</name>
    <name type="common">Yeast</name>
    <name type="synonym">Fabospora phaffii</name>
    <dbReference type="NCBI Taxonomy" id="1071381"/>
    <lineage>
        <taxon>Eukaryota</taxon>
        <taxon>Fungi</taxon>
        <taxon>Dikarya</taxon>
        <taxon>Ascomycota</taxon>
        <taxon>Saccharomycotina</taxon>
        <taxon>Saccharomycetes</taxon>
        <taxon>Saccharomycetales</taxon>
        <taxon>Saccharomycetaceae</taxon>
        <taxon>Tetrapisispora</taxon>
    </lineage>
</organism>
<evidence type="ECO:0000256" key="5">
    <source>
        <dbReference type="SAM" id="MobiDB-lite"/>
    </source>
</evidence>
<feature type="region of interest" description="Disordered" evidence="5">
    <location>
        <begin position="1"/>
        <end position="31"/>
    </location>
</feature>
<evidence type="ECO:0000256" key="3">
    <source>
        <dbReference type="ARBA" id="ARBA00022989"/>
    </source>
</evidence>
<name>G8C2E3_TETPH</name>
<feature type="transmembrane region" description="Helical" evidence="6">
    <location>
        <begin position="785"/>
        <end position="806"/>
    </location>
</feature>
<dbReference type="HOGENOM" id="CLU_004486_0_0_1"/>
<evidence type="ECO:0000259" key="7">
    <source>
        <dbReference type="Pfam" id="PF13515"/>
    </source>
</evidence>
<feature type="transmembrane region" description="Helical" evidence="6">
    <location>
        <begin position="813"/>
        <end position="830"/>
    </location>
</feature>
<proteinExistence type="predicted"/>
<feature type="transmembrane region" description="Helical" evidence="6">
    <location>
        <begin position="166"/>
        <end position="186"/>
    </location>
</feature>
<dbReference type="Proteomes" id="UP000005666">
    <property type="component" value="Chromosome 16"/>
</dbReference>
<dbReference type="AlphaFoldDB" id="G8C2E3"/>
<dbReference type="STRING" id="1071381.G8C2E3"/>
<dbReference type="OMA" id="FWGWAAN"/>
<evidence type="ECO:0000256" key="6">
    <source>
        <dbReference type="SAM" id="Phobius"/>
    </source>
</evidence>
<reference evidence="8 9" key="1">
    <citation type="journal article" date="2011" name="Proc. Natl. Acad. Sci. U.S.A.">
        <title>Evolutionary erosion of yeast sex chromosomes by mating-type switching accidents.</title>
        <authorList>
            <person name="Gordon J.L."/>
            <person name="Armisen D."/>
            <person name="Proux-Wera E."/>
            <person name="Oheigeartaigh S.S."/>
            <person name="Byrne K.P."/>
            <person name="Wolfe K.H."/>
        </authorList>
    </citation>
    <scope>NUCLEOTIDE SEQUENCE [LARGE SCALE GENOMIC DNA]</scope>
    <source>
        <strain evidence="9">ATCC 24235 / CBS 4417 / NBRC 1672 / NRRL Y-8282 / UCD 70-5</strain>
    </source>
</reference>
<dbReference type="RefSeq" id="XP_003688755.1">
    <property type="nucleotide sequence ID" value="XM_003688707.1"/>
</dbReference>
<accession>G8C2E3</accession>
<keyword evidence="3 6" id="KW-1133">Transmembrane helix</keyword>
<dbReference type="OrthoDB" id="1924968at2759"/>
<evidence type="ECO:0000256" key="2">
    <source>
        <dbReference type="ARBA" id="ARBA00022692"/>
    </source>
</evidence>
<protein>
    <recommendedName>
        <fullName evidence="7">Integral membrane bound transporter domain-containing protein</fullName>
    </recommendedName>
</protein>
<evidence type="ECO:0000313" key="9">
    <source>
        <dbReference type="Proteomes" id="UP000005666"/>
    </source>
</evidence>
<keyword evidence="2 6" id="KW-0812">Transmembrane</keyword>
<feature type="compositionally biased region" description="Basic and acidic residues" evidence="5">
    <location>
        <begin position="1"/>
        <end position="11"/>
    </location>
</feature>
<evidence type="ECO:0000256" key="4">
    <source>
        <dbReference type="ARBA" id="ARBA00023136"/>
    </source>
</evidence>
<dbReference type="InterPro" id="IPR052430">
    <property type="entry name" value="IVT-Associated"/>
</dbReference>
<dbReference type="GeneID" id="11530779"/>
<feature type="transmembrane region" description="Helical" evidence="6">
    <location>
        <begin position="850"/>
        <end position="869"/>
    </location>
</feature>
<gene>
    <name evidence="8" type="primary">TPHA0P01630</name>
    <name evidence="8" type="ordered locus">TPHA_0P01630</name>
</gene>
<keyword evidence="4 6" id="KW-0472">Membrane</keyword>
<dbReference type="eggNOG" id="KOG4711">
    <property type="taxonomic scope" value="Eukaryota"/>
</dbReference>
<dbReference type="KEGG" id="tpf:TPHA_0P01630"/>
<comment type="subcellular location">
    <subcellularLocation>
        <location evidence="1">Membrane</location>
        <topology evidence="1">Multi-pass membrane protein</topology>
    </subcellularLocation>
</comment>
<feature type="transmembrane region" description="Helical" evidence="6">
    <location>
        <begin position="275"/>
        <end position="295"/>
    </location>
</feature>
<sequence length="1118" mass="129888">MDRLSELKDGSPHPNINNSNNNNNNNKNVDVLRGSYSHTSFLSLSDAQKSGTYTSAEKSHINQELRSRHLNKSCSFMRLENLSQSKNWGEEHLDDFALEELRDEFFDSIYSKPEMINNDQYKKDDGISYTTKKVDSKESRISLFLKKSISSPTQYFNDFMTYKKSIFKYFSAYFIAMVICVIRPSGEWIGHKYRYFMLLAALIHHPVRNIGVQLEITLCSILGGALGMGWSSLAWYISTLSKPVADYQGAILFASLFLALTFSVWIAAIFQRFLYFCKTFSIAIIFFHTAELSFSKEKLHWKLYWDFGFSFLFGLLLSLVICTFVFPTSGNQEVIHTYSLCFKKSEQFLVSLVDLNSDDSDENIDIKQKEMVNFLIVTLPEAFREFSNQVTFSKFDQNNLKDLRNSITKFISPLRVLPIHSKLFTKDNVKELYATLKLPQTNEGDIEEFEDDSMSPTPMTFSDGVTPVPKPLNLEAGTYNAFDRELYLELLRDIFAEPAYSLVSEMIYSLEQIGILFKDFENIGKKVDTLTIDKKLTVLQKKLKRRIYNLDVKYKNFTHTDHFSKDLLTDTSSVALFLFLRTLRNSAKNLLDVIHSCSKLSSGIHWRIRLITYPFRRAIYRLPIQCTIDEGAGNVLNYFETKRDVDEIFEKLYNVHTSSHNYDIKMNNSSSKRVFREYDRDDFNFHTTSNKWRLLLWKCSKLLVDDYMKWALKKVFVIVFLSLPSWLPRSYGWYQEYQCWWAPMSFYLLSHRKYSGSWDKLIRRIIFCLLGIFWGWAAAQARHFGSPYVICTFAGILVVPISLNIFAYKNTRSSFTTMLCFSVIVMESYGKGQSSLNTAGIWKNTWVTGLSLFVGTLISIPINWIVWSFKARSELRVAISVLLGHISQSYQLVTDRYLYRDSSDAPTELAIALSHIREIRLSQSIVAIKELLEKSKEEPIYIANFEPVKYTQILDQCNYLIERIIEARISSTYFEVWDRDADPEITRALLSLRRDSVASVILVLYILSNCFRSKNKIPRYLPNPILSRKKLYEFIQKFENRELSKNTNERHISSNNINMLDKKLLSNSSIDKNVNHETEKSHWTEIHRVAFERTFTDISAILPEIAIKAKEILGEESY</sequence>
<dbReference type="InterPro" id="IPR049453">
    <property type="entry name" value="Memb_transporter_dom"/>
</dbReference>
<dbReference type="PRINTS" id="PR02047">
    <property type="entry name" value="BREFELDNASP4"/>
</dbReference>
<dbReference type="Pfam" id="PF13515">
    <property type="entry name" value="FUSC_2"/>
    <property type="match status" value="1"/>
</dbReference>
<dbReference type="PANTHER" id="PTHR47804">
    <property type="entry name" value="60S RIBOSOMAL PROTEIN L19"/>
    <property type="match status" value="1"/>
</dbReference>
<dbReference type="GO" id="GO:0016020">
    <property type="term" value="C:membrane"/>
    <property type="evidence" value="ECO:0007669"/>
    <property type="project" value="UniProtKB-SubCell"/>
</dbReference>
<feature type="transmembrane region" description="Helical" evidence="6">
    <location>
        <begin position="218"/>
        <end position="237"/>
    </location>
</feature>
<dbReference type="InterPro" id="IPR023244">
    <property type="entry name" value="Brefeldin_A-sensitivity_4"/>
</dbReference>
<dbReference type="PANTHER" id="PTHR47804:SF3">
    <property type="entry name" value="PROTEIN BRE4"/>
    <property type="match status" value="1"/>
</dbReference>
<keyword evidence="9" id="KW-1185">Reference proteome</keyword>
<evidence type="ECO:0000256" key="1">
    <source>
        <dbReference type="ARBA" id="ARBA00004141"/>
    </source>
</evidence>
<dbReference type="EMBL" id="HE612871">
    <property type="protein sequence ID" value="CCE66321.1"/>
    <property type="molecule type" value="Genomic_DNA"/>
</dbReference>
<evidence type="ECO:0000313" key="8">
    <source>
        <dbReference type="EMBL" id="CCE66321.1"/>
    </source>
</evidence>
<feature type="transmembrane region" description="Helical" evidence="6">
    <location>
        <begin position="307"/>
        <end position="326"/>
    </location>
</feature>
<feature type="domain" description="Integral membrane bound transporter" evidence="7">
    <location>
        <begin position="733"/>
        <end position="860"/>
    </location>
</feature>
<feature type="compositionally biased region" description="Low complexity" evidence="5">
    <location>
        <begin position="15"/>
        <end position="28"/>
    </location>
</feature>